<feature type="transmembrane region" description="Helical" evidence="3">
    <location>
        <begin position="117"/>
        <end position="136"/>
    </location>
</feature>
<evidence type="ECO:0000256" key="1">
    <source>
        <dbReference type="ARBA" id="ARBA00004141"/>
    </source>
</evidence>
<organism evidence="5 6">
    <name type="scientific">Heterostelium pallidum (strain ATCC 26659 / Pp 5 / PN500)</name>
    <name type="common">Cellular slime mold</name>
    <name type="synonym">Polysphondylium pallidum</name>
    <dbReference type="NCBI Taxonomy" id="670386"/>
    <lineage>
        <taxon>Eukaryota</taxon>
        <taxon>Amoebozoa</taxon>
        <taxon>Evosea</taxon>
        <taxon>Eumycetozoa</taxon>
        <taxon>Dictyostelia</taxon>
        <taxon>Acytosteliales</taxon>
        <taxon>Acytosteliaceae</taxon>
        <taxon>Heterostelium</taxon>
    </lineage>
</organism>
<dbReference type="GO" id="GO:0022857">
    <property type="term" value="F:transmembrane transporter activity"/>
    <property type="evidence" value="ECO:0007669"/>
    <property type="project" value="InterPro"/>
</dbReference>
<dbReference type="EMBL" id="ADBJ01000044">
    <property type="protein sequence ID" value="EFA76889.1"/>
    <property type="molecule type" value="Genomic_DNA"/>
</dbReference>
<feature type="compositionally biased region" description="Low complexity" evidence="2">
    <location>
        <begin position="23"/>
        <end position="36"/>
    </location>
</feature>
<evidence type="ECO:0000256" key="3">
    <source>
        <dbReference type="SAM" id="Phobius"/>
    </source>
</evidence>
<feature type="transmembrane region" description="Helical" evidence="3">
    <location>
        <begin position="215"/>
        <end position="234"/>
    </location>
</feature>
<dbReference type="InParanoid" id="D3BNX0"/>
<reference evidence="5 6" key="1">
    <citation type="journal article" date="2011" name="Genome Res.">
        <title>Phylogeny-wide analysis of social amoeba genomes highlights ancient origins for complex intercellular communication.</title>
        <authorList>
            <person name="Heidel A.J."/>
            <person name="Lawal H.M."/>
            <person name="Felder M."/>
            <person name="Schilde C."/>
            <person name="Helps N.R."/>
            <person name="Tunggal B."/>
            <person name="Rivero F."/>
            <person name="John U."/>
            <person name="Schleicher M."/>
            <person name="Eichinger L."/>
            <person name="Platzer M."/>
            <person name="Noegel A.A."/>
            <person name="Schaap P."/>
            <person name="Gloeckner G."/>
        </authorList>
    </citation>
    <scope>NUCLEOTIDE SEQUENCE [LARGE SCALE GENOMIC DNA]</scope>
    <source>
        <strain evidence="6">ATCC 26659 / Pp 5 / PN500</strain>
    </source>
</reference>
<feature type="transmembrane region" description="Helical" evidence="3">
    <location>
        <begin position="176"/>
        <end position="195"/>
    </location>
</feature>
<dbReference type="SUPFAM" id="SSF103473">
    <property type="entry name" value="MFS general substrate transporter"/>
    <property type="match status" value="1"/>
</dbReference>
<dbReference type="Gene3D" id="1.20.1250.20">
    <property type="entry name" value="MFS general substrate transporter like domains"/>
    <property type="match status" value="1"/>
</dbReference>
<protein>
    <recommendedName>
        <fullName evidence="4">Major facilitator superfamily (MFS) profile domain-containing protein</fullName>
    </recommendedName>
</protein>
<dbReference type="PROSITE" id="PS50850">
    <property type="entry name" value="MFS"/>
    <property type="match status" value="1"/>
</dbReference>
<proteinExistence type="predicted"/>
<dbReference type="InterPro" id="IPR011701">
    <property type="entry name" value="MFS"/>
</dbReference>
<name>D3BNX0_HETP5</name>
<dbReference type="AlphaFoldDB" id="D3BNX0"/>
<feature type="transmembrane region" description="Helical" evidence="3">
    <location>
        <begin position="339"/>
        <end position="359"/>
    </location>
</feature>
<keyword evidence="3" id="KW-1133">Transmembrane helix</keyword>
<dbReference type="GeneID" id="31365116"/>
<feature type="transmembrane region" description="Helical" evidence="3">
    <location>
        <begin position="401"/>
        <end position="423"/>
    </location>
</feature>
<keyword evidence="6" id="KW-1185">Reference proteome</keyword>
<keyword evidence="3" id="KW-0472">Membrane</keyword>
<keyword evidence="3" id="KW-0812">Transmembrane</keyword>
<gene>
    <name evidence="5" type="ORF">PPL_09641</name>
</gene>
<feature type="transmembrane region" description="Helical" evidence="3">
    <location>
        <begin position="313"/>
        <end position="332"/>
    </location>
</feature>
<feature type="region of interest" description="Disordered" evidence="2">
    <location>
        <begin position="10"/>
        <end position="49"/>
    </location>
</feature>
<dbReference type="Pfam" id="PF07690">
    <property type="entry name" value="MFS_1"/>
    <property type="match status" value="1"/>
</dbReference>
<dbReference type="InterPro" id="IPR036259">
    <property type="entry name" value="MFS_trans_sf"/>
</dbReference>
<comment type="caution">
    <text evidence="5">The sequence shown here is derived from an EMBL/GenBank/DDBJ whole genome shotgun (WGS) entry which is preliminary data.</text>
</comment>
<evidence type="ECO:0000313" key="6">
    <source>
        <dbReference type="Proteomes" id="UP000001396"/>
    </source>
</evidence>
<dbReference type="PANTHER" id="PTHR23524">
    <property type="entry name" value="TRANSPORTER, PUTATIVE (AFU_ORTHOLOGUE AFUA_8G04850)-RELATED"/>
    <property type="match status" value="1"/>
</dbReference>
<dbReference type="PANTHER" id="PTHR23524:SF1">
    <property type="entry name" value="MRH DOMAIN-CONTAINING PROTEIN-RELATED"/>
    <property type="match status" value="1"/>
</dbReference>
<feature type="transmembrane region" description="Helical" evidence="3">
    <location>
        <begin position="142"/>
        <end position="164"/>
    </location>
</feature>
<dbReference type="InterPro" id="IPR020846">
    <property type="entry name" value="MFS_dom"/>
</dbReference>
<feature type="transmembrane region" description="Helical" evidence="3">
    <location>
        <begin position="275"/>
        <end position="293"/>
    </location>
</feature>
<dbReference type="OMA" id="SGLAICM"/>
<feature type="transmembrane region" description="Helical" evidence="3">
    <location>
        <begin position="365"/>
        <end position="389"/>
    </location>
</feature>
<dbReference type="RefSeq" id="XP_020429021.1">
    <property type="nucleotide sequence ID" value="XM_020580434.1"/>
</dbReference>
<evidence type="ECO:0000256" key="2">
    <source>
        <dbReference type="SAM" id="MobiDB-lite"/>
    </source>
</evidence>
<evidence type="ECO:0000313" key="5">
    <source>
        <dbReference type="EMBL" id="EFA76889.1"/>
    </source>
</evidence>
<accession>D3BNX0</accession>
<dbReference type="Proteomes" id="UP000001396">
    <property type="component" value="Unassembled WGS sequence"/>
</dbReference>
<sequence>MDTNNNFYINNNDLDIDDDDNNHNNSILNSSSNNHNRNIESDSIEESNTTPQHKSFLKLHRLNQGVSYKNIVGSYIASFLTQPIILTNSLNIPDDKQVVLCTSHFWGLLSDKVGRRIVYVLSMLIMSVGLGIYPFANHIYVLMIFRAVFAVGAAAASSMLSAVLADYVLFDDRGKASGLLGLCAGGGAVLGSLVLLKIPNLIDQHSSVGITMSAQLTYCLTAGLALAGAIYLWFSLQRRDEAKIHQEHSSVLKIAKEGLIAGKNPVLSLSYLSGFLARGDSALATTFLSLWIYQYSLAHNGGNKTDALSKSGTITGIAQTFGLFFAPVAGFLCDKMNRLLATVTIALLGCLGYFLIAFSSDPLSMTFIVSTCIIGCAETGMVVSSTALVAQEAPKECRGSVGGFFSFCGAIDLDIICFVTLVYTSLF</sequence>
<evidence type="ECO:0000259" key="4">
    <source>
        <dbReference type="PROSITE" id="PS50850"/>
    </source>
</evidence>
<comment type="subcellular location">
    <subcellularLocation>
        <location evidence="1">Membrane</location>
        <topology evidence="1">Multi-pass membrane protein</topology>
    </subcellularLocation>
</comment>
<feature type="domain" description="Major facilitator superfamily (MFS) profile" evidence="4">
    <location>
        <begin position="1"/>
        <end position="427"/>
    </location>
</feature>
<dbReference type="GO" id="GO:0016020">
    <property type="term" value="C:membrane"/>
    <property type="evidence" value="ECO:0007669"/>
    <property type="project" value="UniProtKB-SubCell"/>
</dbReference>